<feature type="region of interest" description="Disordered" evidence="3">
    <location>
        <begin position="869"/>
        <end position="911"/>
    </location>
</feature>
<feature type="region of interest" description="Disordered" evidence="3">
    <location>
        <begin position="1"/>
        <end position="78"/>
    </location>
</feature>
<dbReference type="InterPro" id="IPR057242">
    <property type="entry name" value="PCFS4-like"/>
</dbReference>
<proteinExistence type="predicted"/>
<evidence type="ECO:0000313" key="6">
    <source>
        <dbReference type="EMBL" id="GMN39355.1"/>
    </source>
</evidence>
<feature type="compositionally biased region" description="Low complexity" evidence="3">
    <location>
        <begin position="787"/>
        <end position="808"/>
    </location>
</feature>
<reference evidence="6" key="1">
    <citation type="submission" date="2023-07" db="EMBL/GenBank/DDBJ databases">
        <title>draft genome sequence of fig (Ficus carica).</title>
        <authorList>
            <person name="Takahashi T."/>
            <person name="Nishimura K."/>
        </authorList>
    </citation>
    <scope>NUCLEOTIDE SEQUENCE</scope>
</reference>
<dbReference type="GO" id="GO:0031124">
    <property type="term" value="P:mRNA 3'-end processing"/>
    <property type="evidence" value="ECO:0007669"/>
    <property type="project" value="InterPro"/>
</dbReference>
<feature type="compositionally biased region" description="Low complexity" evidence="3">
    <location>
        <begin position="829"/>
        <end position="842"/>
    </location>
</feature>
<dbReference type="GO" id="GO:0005737">
    <property type="term" value="C:cytoplasm"/>
    <property type="evidence" value="ECO:0007669"/>
    <property type="project" value="TreeGrafter"/>
</dbReference>
<dbReference type="GO" id="GO:0008270">
    <property type="term" value="F:zinc ion binding"/>
    <property type="evidence" value="ECO:0007669"/>
    <property type="project" value="UniProtKB-KW"/>
</dbReference>
<dbReference type="GO" id="GO:0005849">
    <property type="term" value="C:mRNA cleavage factor complex"/>
    <property type="evidence" value="ECO:0007669"/>
    <property type="project" value="TreeGrafter"/>
</dbReference>
<feature type="region of interest" description="Disordered" evidence="3">
    <location>
        <begin position="252"/>
        <end position="276"/>
    </location>
</feature>
<accession>A0AA88D0N7</accession>
<dbReference type="PROSITE" id="PS51391">
    <property type="entry name" value="CID"/>
    <property type="match status" value="1"/>
</dbReference>
<keyword evidence="2" id="KW-0862">Zinc</keyword>
<keyword evidence="2" id="KW-0863">Zinc-finger</keyword>
<feature type="domain" description="C2H2-type" evidence="4">
    <location>
        <begin position="945"/>
        <end position="972"/>
    </location>
</feature>
<dbReference type="Proteomes" id="UP001187192">
    <property type="component" value="Unassembled WGS sequence"/>
</dbReference>
<feature type="region of interest" description="Disordered" evidence="3">
    <location>
        <begin position="477"/>
        <end position="519"/>
    </location>
</feature>
<dbReference type="PANTHER" id="PTHR15921">
    <property type="entry name" value="PRE-MRNA CLEAVAGE COMPLEX II"/>
    <property type="match status" value="1"/>
</dbReference>
<feature type="compositionally biased region" description="Basic and acidic residues" evidence="3">
    <location>
        <begin position="1"/>
        <end position="27"/>
    </location>
</feature>
<gene>
    <name evidence="6" type="ORF">TIFTF001_008578</name>
</gene>
<dbReference type="SUPFAM" id="SSF48464">
    <property type="entry name" value="ENTH/VHS domain"/>
    <property type="match status" value="2"/>
</dbReference>
<protein>
    <recommendedName>
        <fullName evidence="8">CID domain-containing protein</fullName>
    </recommendedName>
</protein>
<feature type="compositionally biased region" description="Polar residues" evidence="3">
    <location>
        <begin position="559"/>
        <end position="603"/>
    </location>
</feature>
<dbReference type="CDD" id="cd16982">
    <property type="entry name" value="CID_Pcf11"/>
    <property type="match status" value="1"/>
</dbReference>
<dbReference type="GO" id="GO:0006369">
    <property type="term" value="P:termination of RNA polymerase II transcription"/>
    <property type="evidence" value="ECO:0007669"/>
    <property type="project" value="InterPro"/>
</dbReference>
<feature type="compositionally biased region" description="Polar residues" evidence="3">
    <location>
        <begin position="624"/>
        <end position="640"/>
    </location>
</feature>
<organism evidence="6 7">
    <name type="scientific">Ficus carica</name>
    <name type="common">Common fig</name>
    <dbReference type="NCBI Taxonomy" id="3494"/>
    <lineage>
        <taxon>Eukaryota</taxon>
        <taxon>Viridiplantae</taxon>
        <taxon>Streptophyta</taxon>
        <taxon>Embryophyta</taxon>
        <taxon>Tracheophyta</taxon>
        <taxon>Spermatophyta</taxon>
        <taxon>Magnoliopsida</taxon>
        <taxon>eudicotyledons</taxon>
        <taxon>Gunneridae</taxon>
        <taxon>Pentapetalae</taxon>
        <taxon>rosids</taxon>
        <taxon>fabids</taxon>
        <taxon>Rosales</taxon>
        <taxon>Moraceae</taxon>
        <taxon>Ficeae</taxon>
        <taxon>Ficus</taxon>
    </lineage>
</organism>
<feature type="region of interest" description="Disordered" evidence="3">
    <location>
        <begin position="618"/>
        <end position="695"/>
    </location>
</feature>
<evidence type="ECO:0000256" key="1">
    <source>
        <dbReference type="ARBA" id="ARBA00022664"/>
    </source>
</evidence>
<feature type="domain" description="CID" evidence="5">
    <location>
        <begin position="77"/>
        <end position="249"/>
    </location>
</feature>
<evidence type="ECO:0000259" key="5">
    <source>
        <dbReference type="PROSITE" id="PS51391"/>
    </source>
</evidence>
<dbReference type="InterPro" id="IPR045154">
    <property type="entry name" value="PCF11-like"/>
</dbReference>
<dbReference type="GO" id="GO:0003729">
    <property type="term" value="F:mRNA binding"/>
    <property type="evidence" value="ECO:0007669"/>
    <property type="project" value="InterPro"/>
</dbReference>
<dbReference type="Gene3D" id="1.25.40.90">
    <property type="match status" value="1"/>
</dbReference>
<dbReference type="GO" id="GO:0000993">
    <property type="term" value="F:RNA polymerase II complex binding"/>
    <property type="evidence" value="ECO:0007669"/>
    <property type="project" value="InterPro"/>
</dbReference>
<feature type="region of interest" description="Disordered" evidence="3">
    <location>
        <begin position="772"/>
        <end position="842"/>
    </location>
</feature>
<dbReference type="Pfam" id="PF04818">
    <property type="entry name" value="CID"/>
    <property type="match status" value="1"/>
</dbReference>
<dbReference type="InterPro" id="IPR006569">
    <property type="entry name" value="CID_dom"/>
</dbReference>
<dbReference type="AlphaFoldDB" id="A0AA88D0N7"/>
<evidence type="ECO:0000259" key="4">
    <source>
        <dbReference type="PROSITE" id="PS50157"/>
    </source>
</evidence>
<sequence length="1104" mass="119780">MESSRRPFDRSREPGLKKPRLSDEPERGAPTSNPNSRPFAQRPVGNQNPLVSRFRDSESSDSGRGGGGGGYQPQPPPHQELVSQYKAALAELTFNSKPIITNLTIIAGESVHAAKAIAATVCANILENFCCFVVEKMIILDPLKFYALRKAVNFGLSCKYRNFVFSVVTLRVPSEQKLPSLYLLDSIVKNIGGEYIKNFAARLPEVFCKAYRQVEPPVHQSMRHLFGTWKGVFPLQTLKMIEKELGFAPTANGSSTAVATSRPETQSNRPLQNSIHVNPKYLERQQRLQQPSRVSGVFKPILLWDHELEAKGLSGDVSGSNANSVEDAESMERATSISTGRSWVDPSTKMHSSTRGTSSEVIQEKNIGTEYTDYDYGSDLSRNSSLGIVRASGSIADQGHEKLGSSFAESVSGQRNSFNIKHGFPNYPGPKSININTQLQSAQNIASRSSGGISSSSWKNSEEEEFMWDDMNSRLTDHGASDISSNWRVDRSASEDSDKSGFEDHIHKPQSIRDHASRVNKEASADIFSAEQKDLAALGRRVSSPWLSQESHSIDGLSRSGTSSFGFPTNSVSRSTGALTQQQFQPLKSGQSSLRQRSPSPTLTARHPHLQLQNLTEQDLAKAQSPSYPDSKVSQFSGQPTRGVHNHYAQDSLPVPPSHVRPSKMVKSQPNNLPPRHQYPFPQQVEDSTESEPLRQIQKLPLPQASNSGTPATLGSSAPDRLNALAVETLGNSSTSSLLAAVMKSGILSNSSITASSLSNLNFWNPAQLPSEASQPPLPTGTHTNLGSKVVSTSSKVHSSHDGSSVSSKIFQKKIEQAPLPPGPPPSSSPSGTTSENASNVASSVVDPISNLLSSLVAKGLISASKKESSPAISSVVPAETQKKSSSVTSKDDSSISEHTADSPIPLPESTKPEIKNLIGFEFKPDVIREFHPSVVGDLLDGFEHRCSICSLELKLQEQLNRHLEWHDMNNPDANGSVKASRMWYLTSTDWINGVAGLSSGLESAKSVDKPGKTVDKGEPMVIADESQCVCVLCGEIFEDFYCQERNEWMFKGAMHMIIPSATGEIGSDDEGSCKGPIVHVNCISESSLRDLGLVTRIKTETGV</sequence>
<feature type="compositionally biased region" description="Basic and acidic residues" evidence="3">
    <location>
        <begin position="488"/>
        <end position="519"/>
    </location>
</feature>
<evidence type="ECO:0000313" key="7">
    <source>
        <dbReference type="Proteomes" id="UP001187192"/>
    </source>
</evidence>
<evidence type="ECO:0000256" key="2">
    <source>
        <dbReference type="PROSITE-ProRule" id="PRU00042"/>
    </source>
</evidence>
<feature type="compositionally biased region" description="Polar residues" evidence="3">
    <location>
        <begin position="349"/>
        <end position="361"/>
    </location>
</feature>
<dbReference type="InterPro" id="IPR047415">
    <property type="entry name" value="Pcf11_CID"/>
</dbReference>
<dbReference type="PANTHER" id="PTHR15921:SF3">
    <property type="entry name" value="PRE-MRNA CLEAVAGE COMPLEX 2 PROTEIN PCF11"/>
    <property type="match status" value="1"/>
</dbReference>
<feature type="compositionally biased region" description="Polar residues" evidence="3">
    <location>
        <begin position="30"/>
        <end position="50"/>
    </location>
</feature>
<dbReference type="InterPro" id="IPR013087">
    <property type="entry name" value="Znf_C2H2_type"/>
</dbReference>
<keyword evidence="1" id="KW-0507">mRNA processing</keyword>
<name>A0AA88D0N7_FICCA</name>
<dbReference type="Pfam" id="PF23228">
    <property type="entry name" value="zf_PCFS4"/>
    <property type="match status" value="1"/>
</dbReference>
<keyword evidence="2" id="KW-0479">Metal-binding</keyword>
<dbReference type="EMBL" id="BTGU01000009">
    <property type="protein sequence ID" value="GMN39355.1"/>
    <property type="molecule type" value="Genomic_DNA"/>
</dbReference>
<feature type="compositionally biased region" description="Pro residues" evidence="3">
    <location>
        <begin position="819"/>
        <end position="828"/>
    </location>
</feature>
<feature type="region of interest" description="Disordered" evidence="3">
    <location>
        <begin position="541"/>
        <end position="604"/>
    </location>
</feature>
<keyword evidence="7" id="KW-1185">Reference proteome</keyword>
<dbReference type="PROSITE" id="PS50157">
    <property type="entry name" value="ZINC_FINGER_C2H2_2"/>
    <property type="match status" value="1"/>
</dbReference>
<feature type="region of interest" description="Disordered" evidence="3">
    <location>
        <begin position="313"/>
        <end position="364"/>
    </location>
</feature>
<evidence type="ECO:0008006" key="8">
    <source>
        <dbReference type="Google" id="ProtNLM"/>
    </source>
</evidence>
<evidence type="ECO:0000256" key="3">
    <source>
        <dbReference type="SAM" id="MobiDB-lite"/>
    </source>
</evidence>
<dbReference type="PROSITE" id="PS00028">
    <property type="entry name" value="ZINC_FINGER_C2H2_1"/>
    <property type="match status" value="1"/>
</dbReference>
<feature type="compositionally biased region" description="Basic and acidic residues" evidence="3">
    <location>
        <begin position="890"/>
        <end position="901"/>
    </location>
</feature>
<comment type="caution">
    <text evidence="6">The sequence shown here is derived from an EMBL/GenBank/DDBJ whole genome shotgun (WGS) entry which is preliminary data.</text>
</comment>
<dbReference type="InterPro" id="IPR008942">
    <property type="entry name" value="ENTH_VHS"/>
</dbReference>
<dbReference type="SMART" id="SM00582">
    <property type="entry name" value="RPR"/>
    <property type="match status" value="1"/>
</dbReference>